<name>A0A225WSU5_9STRA</name>
<proteinExistence type="inferred from homology"/>
<comment type="caution">
    <text evidence="6">The sequence shown here is derived from an EMBL/GenBank/DDBJ whole genome shotgun (WGS) entry which is preliminary data.</text>
</comment>
<comment type="domain">
    <text evidence="5">The RxLR-dEER motif acts to carry the protein into the host cell cytoplasm through binding to cell surface phosphatidylinositol-3-phosphate.</text>
</comment>
<keyword evidence="7" id="KW-1185">Reference proteome</keyword>
<feature type="chain" id="PRO_5044949324" description="RxLR effector protein" evidence="5">
    <location>
        <begin position="21"/>
        <end position="119"/>
    </location>
</feature>
<dbReference type="InterPro" id="IPR031825">
    <property type="entry name" value="RXLR"/>
</dbReference>
<keyword evidence="3 5" id="KW-0964">Secreted</keyword>
<accession>A0A225WSU5</accession>
<evidence type="ECO:0000313" key="6">
    <source>
        <dbReference type="EMBL" id="OWZ20169.1"/>
    </source>
</evidence>
<evidence type="ECO:0000256" key="2">
    <source>
        <dbReference type="ARBA" id="ARBA00010400"/>
    </source>
</evidence>
<evidence type="ECO:0000256" key="5">
    <source>
        <dbReference type="RuleBase" id="RU367124"/>
    </source>
</evidence>
<dbReference type="Pfam" id="PF16810">
    <property type="entry name" value="RXLR"/>
    <property type="match status" value="1"/>
</dbReference>
<evidence type="ECO:0000256" key="4">
    <source>
        <dbReference type="ARBA" id="ARBA00022729"/>
    </source>
</evidence>
<evidence type="ECO:0000256" key="3">
    <source>
        <dbReference type="ARBA" id="ARBA00022525"/>
    </source>
</evidence>
<comment type="similarity">
    <text evidence="2 5">Belongs to the RxLR effector family.</text>
</comment>
<evidence type="ECO:0000256" key="1">
    <source>
        <dbReference type="ARBA" id="ARBA00004613"/>
    </source>
</evidence>
<sequence length="119" mass="12987">MRHVYTIAVVVAVTLCPSDATLPIEKVNGMSKIAASPDMINLKNTDGGRLLRRVDFENLDDDDMEEERVFDIKKVASKLNPVAAAKKSAAKVAKAKEAIKDAAEYQKMIDAANRLVKGD</sequence>
<dbReference type="EMBL" id="NBNE01000353">
    <property type="protein sequence ID" value="OWZ20169.1"/>
    <property type="molecule type" value="Genomic_DNA"/>
</dbReference>
<reference evidence="7" key="1">
    <citation type="submission" date="2017-03" db="EMBL/GenBank/DDBJ databases">
        <title>Phytopthora megakarya and P. palmivora, two closely related causual agents of cacao black pod achieved similar genome size and gene model numbers by different mechanisms.</title>
        <authorList>
            <person name="Ali S."/>
            <person name="Shao J."/>
            <person name="Larry D.J."/>
            <person name="Kronmiller B."/>
            <person name="Shen D."/>
            <person name="Strem M.D."/>
            <person name="Melnick R.L."/>
            <person name="Guiltinan M.J."/>
            <person name="Tyler B.M."/>
            <person name="Meinhardt L.W."/>
            <person name="Bailey B.A."/>
        </authorList>
    </citation>
    <scope>NUCLEOTIDE SEQUENCE [LARGE SCALE GENOMIC DNA]</scope>
    <source>
        <strain evidence="7">zdho120</strain>
    </source>
</reference>
<dbReference type="Proteomes" id="UP000198211">
    <property type="component" value="Unassembled WGS sequence"/>
</dbReference>
<dbReference type="AlphaFoldDB" id="A0A225WSU5"/>
<protein>
    <recommendedName>
        <fullName evidence="5">RxLR effector protein</fullName>
    </recommendedName>
</protein>
<gene>
    <name evidence="6" type="ORF">PHMEG_0005453</name>
</gene>
<feature type="signal peptide" evidence="5">
    <location>
        <begin position="1"/>
        <end position="20"/>
    </location>
</feature>
<evidence type="ECO:0000313" key="7">
    <source>
        <dbReference type="Proteomes" id="UP000198211"/>
    </source>
</evidence>
<comment type="function">
    <text evidence="5">Effector that suppresses plant defense responses during pathogen infection.</text>
</comment>
<organism evidence="6 7">
    <name type="scientific">Phytophthora megakarya</name>
    <dbReference type="NCBI Taxonomy" id="4795"/>
    <lineage>
        <taxon>Eukaryota</taxon>
        <taxon>Sar</taxon>
        <taxon>Stramenopiles</taxon>
        <taxon>Oomycota</taxon>
        <taxon>Peronosporomycetes</taxon>
        <taxon>Peronosporales</taxon>
        <taxon>Peronosporaceae</taxon>
        <taxon>Phytophthora</taxon>
    </lineage>
</organism>
<comment type="subcellular location">
    <subcellularLocation>
        <location evidence="1 5">Secreted</location>
    </subcellularLocation>
</comment>
<keyword evidence="4 5" id="KW-0732">Signal</keyword>